<gene>
    <name evidence="2" type="ORF">ALEPTO_LOCUS752</name>
</gene>
<dbReference type="AlphaFoldDB" id="A0A9N8V7X8"/>
<evidence type="ECO:0000256" key="1">
    <source>
        <dbReference type="SAM" id="MobiDB-lite"/>
    </source>
</evidence>
<reference evidence="2" key="1">
    <citation type="submission" date="2021-06" db="EMBL/GenBank/DDBJ databases">
        <authorList>
            <person name="Kallberg Y."/>
            <person name="Tangrot J."/>
            <person name="Rosling A."/>
        </authorList>
    </citation>
    <scope>NUCLEOTIDE SEQUENCE</scope>
    <source>
        <strain evidence="2">FL130A</strain>
    </source>
</reference>
<comment type="caution">
    <text evidence="2">The sequence shown here is derived from an EMBL/GenBank/DDBJ whole genome shotgun (WGS) entry which is preliminary data.</text>
</comment>
<dbReference type="Proteomes" id="UP000789508">
    <property type="component" value="Unassembled WGS sequence"/>
</dbReference>
<evidence type="ECO:0000313" key="3">
    <source>
        <dbReference type="Proteomes" id="UP000789508"/>
    </source>
</evidence>
<organism evidence="2 3">
    <name type="scientific">Ambispora leptoticha</name>
    <dbReference type="NCBI Taxonomy" id="144679"/>
    <lineage>
        <taxon>Eukaryota</taxon>
        <taxon>Fungi</taxon>
        <taxon>Fungi incertae sedis</taxon>
        <taxon>Mucoromycota</taxon>
        <taxon>Glomeromycotina</taxon>
        <taxon>Glomeromycetes</taxon>
        <taxon>Archaeosporales</taxon>
        <taxon>Ambisporaceae</taxon>
        <taxon>Ambispora</taxon>
    </lineage>
</organism>
<keyword evidence="3" id="KW-1185">Reference proteome</keyword>
<proteinExistence type="predicted"/>
<sequence length="112" mass="12122">MNIKYNAPVTLLLGAGNSSSNSFCSGKPDHRSESQIMSAPQDQQIELEITQNEKSRTILAPGDNYSRPQGFPKDDASRFGPLVRATCPNSVDEALEVAKAVSTSSSKPYGRY</sequence>
<feature type="region of interest" description="Disordered" evidence="1">
    <location>
        <begin position="15"/>
        <end position="41"/>
    </location>
</feature>
<dbReference type="EMBL" id="CAJVPS010000061">
    <property type="protein sequence ID" value="CAG8446988.1"/>
    <property type="molecule type" value="Genomic_DNA"/>
</dbReference>
<name>A0A9N8V7X8_9GLOM</name>
<accession>A0A9N8V7X8</accession>
<evidence type="ECO:0000313" key="2">
    <source>
        <dbReference type="EMBL" id="CAG8446988.1"/>
    </source>
</evidence>
<protein>
    <submittedName>
        <fullName evidence="2">2231_t:CDS:1</fullName>
    </submittedName>
</protein>